<keyword evidence="2" id="KW-1185">Reference proteome</keyword>
<reference evidence="1 2" key="1">
    <citation type="journal article" date="2021" name="Hortic Res">
        <title>High-quality reference genome and annotation aids understanding of berry development for evergreen blueberry (Vaccinium darrowii).</title>
        <authorList>
            <person name="Yu J."/>
            <person name="Hulse-Kemp A.M."/>
            <person name="Babiker E."/>
            <person name="Staton M."/>
        </authorList>
    </citation>
    <scope>NUCLEOTIDE SEQUENCE [LARGE SCALE GENOMIC DNA]</scope>
    <source>
        <strain evidence="2">cv. NJ 8807/NJ 8810</strain>
        <tissue evidence="1">Young leaf</tissue>
    </source>
</reference>
<accession>A0ACB7XJY7</accession>
<organism evidence="1 2">
    <name type="scientific">Vaccinium darrowii</name>
    <dbReference type="NCBI Taxonomy" id="229202"/>
    <lineage>
        <taxon>Eukaryota</taxon>
        <taxon>Viridiplantae</taxon>
        <taxon>Streptophyta</taxon>
        <taxon>Embryophyta</taxon>
        <taxon>Tracheophyta</taxon>
        <taxon>Spermatophyta</taxon>
        <taxon>Magnoliopsida</taxon>
        <taxon>eudicotyledons</taxon>
        <taxon>Gunneridae</taxon>
        <taxon>Pentapetalae</taxon>
        <taxon>asterids</taxon>
        <taxon>Ericales</taxon>
        <taxon>Ericaceae</taxon>
        <taxon>Vaccinioideae</taxon>
        <taxon>Vaccinieae</taxon>
        <taxon>Vaccinium</taxon>
    </lineage>
</organism>
<evidence type="ECO:0000313" key="1">
    <source>
        <dbReference type="EMBL" id="KAH7840967.1"/>
    </source>
</evidence>
<proteinExistence type="predicted"/>
<comment type="caution">
    <text evidence="1">The sequence shown here is derived from an EMBL/GenBank/DDBJ whole genome shotgun (WGS) entry which is preliminary data.</text>
</comment>
<name>A0ACB7XJY7_9ERIC</name>
<sequence length="370" mass="40435">MAASALKRLLLSPKSLLSSSSASRLFYTTAGKPWPPAGFDTSLPPPLFRPFPQPSFAYETEEALHVREDMPGVEKEGVEVIVKPYLLLLKGERKIAKESGDPDGVFVYGYYYNICEKKYHLSQVKASLRNGVLTAVIPKVKGYVCDTPSCIGRRSDLDYDGGGAIWGGGTSFGLVLSVGWKAPSEGRFKLNTDGASKGNPGKAGVGGLIRDHKGEWVGGFCQSIGIQSSLEAELRGLRSGLRLARDLNITNLEVEMDAKSAIQLVTGNSDIPRDLWDIVLDCRQLMAQLRVASLKHVYREANACADVLANFGVVSNGYVVYKAAPYWVTRQMKEDARGVEYPRTMKNTGGGRGFLRKCTQQRQMGLQAVF</sequence>
<protein>
    <submittedName>
        <fullName evidence="1">Uncharacterized protein</fullName>
    </submittedName>
</protein>
<dbReference type="EMBL" id="CM037160">
    <property type="protein sequence ID" value="KAH7840967.1"/>
    <property type="molecule type" value="Genomic_DNA"/>
</dbReference>
<gene>
    <name evidence="1" type="ORF">Vadar_023977</name>
</gene>
<dbReference type="Proteomes" id="UP000828048">
    <property type="component" value="Chromosome 10"/>
</dbReference>
<evidence type="ECO:0000313" key="2">
    <source>
        <dbReference type="Proteomes" id="UP000828048"/>
    </source>
</evidence>